<dbReference type="EMBL" id="CP091508">
    <property type="protein sequence ID" value="UOO81664.1"/>
    <property type="molecule type" value="Genomic_DNA"/>
</dbReference>
<evidence type="ECO:0000313" key="2">
    <source>
        <dbReference type="EMBL" id="UOO81664.1"/>
    </source>
</evidence>
<dbReference type="Gene3D" id="3.30.420.40">
    <property type="match status" value="2"/>
</dbReference>
<dbReference type="RefSeq" id="WP_244784934.1">
    <property type="nucleotide sequence ID" value="NZ_CP091508.1"/>
</dbReference>
<organism evidence="2 3">
    <name type="scientific">Uruburuella testudinis</name>
    <dbReference type="NCBI Taxonomy" id="1282863"/>
    <lineage>
        <taxon>Bacteria</taxon>
        <taxon>Pseudomonadati</taxon>
        <taxon>Pseudomonadota</taxon>
        <taxon>Betaproteobacteria</taxon>
        <taxon>Neisseriales</taxon>
        <taxon>Neisseriaceae</taxon>
        <taxon>Uruburuella</taxon>
    </lineage>
</organism>
<evidence type="ECO:0000259" key="1">
    <source>
        <dbReference type="Pfam" id="PF00814"/>
    </source>
</evidence>
<proteinExistence type="predicted"/>
<dbReference type="PANTHER" id="PTHR11735:SF11">
    <property type="entry name" value="TRNA THREONYLCARBAMOYLADENOSINE BIOSYNTHESIS PROTEIN TSAB"/>
    <property type="match status" value="1"/>
</dbReference>
<gene>
    <name evidence="2" type="primary">tsaB</name>
    <name evidence="2" type="ORF">LVJ83_12190</name>
</gene>
<dbReference type="InterPro" id="IPR043129">
    <property type="entry name" value="ATPase_NBD"/>
</dbReference>
<dbReference type="Pfam" id="PF00814">
    <property type="entry name" value="TsaD"/>
    <property type="match status" value="1"/>
</dbReference>
<evidence type="ECO:0000313" key="3">
    <source>
        <dbReference type="Proteomes" id="UP000829817"/>
    </source>
</evidence>
<dbReference type="InterPro" id="IPR000905">
    <property type="entry name" value="Gcp-like_dom"/>
</dbReference>
<feature type="domain" description="Gcp-like" evidence="1">
    <location>
        <begin position="36"/>
        <end position="149"/>
    </location>
</feature>
<dbReference type="NCBIfam" id="TIGR03725">
    <property type="entry name" value="T6A_YeaZ"/>
    <property type="match status" value="1"/>
</dbReference>
<dbReference type="PANTHER" id="PTHR11735">
    <property type="entry name" value="TRNA N6-ADENOSINE THREONYLCARBAMOYLTRANSFERASE"/>
    <property type="match status" value="1"/>
</dbReference>
<protein>
    <submittedName>
        <fullName evidence="2">tRNA (Adenosine(37)-N6)-threonylcarbamoyltransferase complex dimerization subunit type 1 TsaB</fullName>
        <ecNumber evidence="2">2.3.1.234</ecNumber>
    </submittedName>
</protein>
<keyword evidence="2" id="KW-0012">Acyltransferase</keyword>
<keyword evidence="3" id="KW-1185">Reference proteome</keyword>
<sequence length="226" mass="23262">MQPDFSRPILAIDTSTGYLSLALRSDGQTLLQHTEAGNKQSDLILPHIGGLLAEAGLTAADVGAVVYAQGPGTFTGLRIGIGVAQGLAAPFDLPLIGVPCLDAVAYQIEAACVLAAADARMGEVFYAWFDTVNHRRLSDYQVGSAAAITLPPDTDAAAVRGAGNAFSLADAPPFSGIADMPTAAAYLDLAQTGRYAATDAAQAGLLYVRNKIALTAQEQAARKAGM</sequence>
<dbReference type="Proteomes" id="UP000829817">
    <property type="component" value="Chromosome"/>
</dbReference>
<reference evidence="2 3" key="1">
    <citation type="journal article" date="2022" name="Res Sq">
        <title>Evolution of multicellular longitudinally dividing oral cavity symbionts (Neisseriaceae).</title>
        <authorList>
            <person name="Nyongesa S."/>
            <person name="Weber P."/>
            <person name="Bernet E."/>
            <person name="Pullido F."/>
            <person name="Nieckarz M."/>
            <person name="Delaby M."/>
            <person name="Nieves C."/>
            <person name="Viehboeck T."/>
            <person name="Krause N."/>
            <person name="Rivera-Millot A."/>
            <person name="Nakamura A."/>
            <person name="Vischer N."/>
            <person name="VanNieuwenhze M."/>
            <person name="Brun Y."/>
            <person name="Cava F."/>
            <person name="Bulgheresi S."/>
            <person name="Veyrier F."/>
        </authorList>
    </citation>
    <scope>NUCLEOTIDE SEQUENCE [LARGE SCALE GENOMIC DNA]</scope>
    <source>
        <strain evidence="2 3">CCUG 63373m</strain>
    </source>
</reference>
<name>A0ABY4DRL2_9NEIS</name>
<keyword evidence="2" id="KW-0808">Transferase</keyword>
<dbReference type="EC" id="2.3.1.234" evidence="2"/>
<dbReference type="GO" id="GO:0061711">
    <property type="term" value="F:tRNA N(6)-L-threonylcarbamoyladenine synthase activity"/>
    <property type="evidence" value="ECO:0007669"/>
    <property type="project" value="UniProtKB-EC"/>
</dbReference>
<dbReference type="SUPFAM" id="SSF53067">
    <property type="entry name" value="Actin-like ATPase domain"/>
    <property type="match status" value="2"/>
</dbReference>
<accession>A0ABY4DRL2</accession>
<dbReference type="InterPro" id="IPR022496">
    <property type="entry name" value="T6A_TsaB"/>
</dbReference>